<dbReference type="Pfam" id="PF01966">
    <property type="entry name" value="HD"/>
    <property type="match status" value="1"/>
</dbReference>
<dbReference type="PANTHER" id="PTHR45228">
    <property type="entry name" value="CYCLIC DI-GMP PHOSPHODIESTERASE TM_0186-RELATED"/>
    <property type="match status" value="1"/>
</dbReference>
<evidence type="ECO:0000259" key="1">
    <source>
        <dbReference type="PROSITE" id="PS51831"/>
    </source>
</evidence>
<dbReference type="CDD" id="cd00077">
    <property type="entry name" value="HDc"/>
    <property type="match status" value="1"/>
</dbReference>
<dbReference type="SMART" id="SM00471">
    <property type="entry name" value="HDc"/>
    <property type="match status" value="1"/>
</dbReference>
<comment type="caution">
    <text evidence="2">The sequence shown here is derived from an EMBL/GenBank/DDBJ whole genome shotgun (WGS) entry which is preliminary data.</text>
</comment>
<feature type="domain" description="HD" evidence="1">
    <location>
        <begin position="175"/>
        <end position="279"/>
    </location>
</feature>
<dbReference type="AlphaFoldDB" id="A0A7X1NUI2"/>
<reference evidence="2 3" key="1">
    <citation type="submission" date="2019-10" db="EMBL/GenBank/DDBJ databases">
        <title>Deinococcus sp. isolated from soil.</title>
        <authorList>
            <person name="Li Y."/>
            <person name="Wang J."/>
        </authorList>
    </citation>
    <scope>NUCLEOTIDE SEQUENCE [LARGE SCALE GENOMIC DNA]</scope>
    <source>
        <strain evidence="2 3">SDU3-2</strain>
    </source>
</reference>
<dbReference type="PROSITE" id="PS51831">
    <property type="entry name" value="HD"/>
    <property type="match status" value="1"/>
</dbReference>
<evidence type="ECO:0000313" key="3">
    <source>
        <dbReference type="Proteomes" id="UP000484842"/>
    </source>
</evidence>
<dbReference type="InterPro" id="IPR006674">
    <property type="entry name" value="HD_domain"/>
</dbReference>
<dbReference type="Proteomes" id="UP000484842">
    <property type="component" value="Unassembled WGS sequence"/>
</dbReference>
<protein>
    <submittedName>
        <fullName evidence="2">HD domain-containing protein</fullName>
    </submittedName>
</protein>
<dbReference type="SUPFAM" id="SSF109604">
    <property type="entry name" value="HD-domain/PDEase-like"/>
    <property type="match status" value="1"/>
</dbReference>
<proteinExistence type="predicted"/>
<dbReference type="InterPro" id="IPR052020">
    <property type="entry name" value="Cyclic_di-GMP/3'3'-cGAMP_PDE"/>
</dbReference>
<name>A0A7X1NUI2_9DEIO</name>
<organism evidence="2 3">
    <name type="scientific">Deinococcus terrestris</name>
    <dbReference type="NCBI Taxonomy" id="2651870"/>
    <lineage>
        <taxon>Bacteria</taxon>
        <taxon>Thermotogati</taxon>
        <taxon>Deinococcota</taxon>
        <taxon>Deinococci</taxon>
        <taxon>Deinococcales</taxon>
        <taxon>Deinococcaceae</taxon>
        <taxon>Deinococcus</taxon>
    </lineage>
</organism>
<sequence>MLARLLARPSAASVLDGALAHAAALLGSEAKGYAVLGRGAAPVVAVHGYPRTLAGTTLEGPWVTAGGRPQLLQGRDLYAANPPEALARLEAAGARQAPLTFVVPLTDHGRTLGALVLDCPAGTSLSPAAQSAVTAWAASVAPLVAVMESRREWRQTARQIASAVVEAVESLEFDALGHGEAVADLAVRLGEAAGLSPREREELWYAALLHDLGKIHGEPGHAQMGANFLHSVSHFAEAQRAIRHHHERWDGQGEPDGLSGEEIPLYARLLAVANASAHADGNLAAVQAQAGTVLDPQLVELLASLPPAPAGAEA</sequence>
<dbReference type="PANTHER" id="PTHR45228:SF4">
    <property type="entry name" value="LIPOPROTEIN"/>
    <property type="match status" value="1"/>
</dbReference>
<gene>
    <name evidence="2" type="ORF">F8S09_05110</name>
</gene>
<keyword evidence="3" id="KW-1185">Reference proteome</keyword>
<evidence type="ECO:0000313" key="2">
    <source>
        <dbReference type="EMBL" id="MPY66076.1"/>
    </source>
</evidence>
<dbReference type="Gene3D" id="1.10.3210.10">
    <property type="entry name" value="Hypothetical protein af1432"/>
    <property type="match status" value="2"/>
</dbReference>
<dbReference type="InterPro" id="IPR003607">
    <property type="entry name" value="HD/PDEase_dom"/>
</dbReference>
<accession>A0A7X1NUI2</accession>
<dbReference type="EMBL" id="WBSL01000001">
    <property type="protein sequence ID" value="MPY66076.1"/>
    <property type="molecule type" value="Genomic_DNA"/>
</dbReference>